<protein>
    <recommendedName>
        <fullName evidence="2">Gelsolin-like domain-containing protein</fullName>
    </recommendedName>
</protein>
<gene>
    <name evidence="3" type="ORF">ASTO00021_LOCUS12550</name>
</gene>
<dbReference type="GO" id="GO:0051015">
    <property type="term" value="F:actin filament binding"/>
    <property type="evidence" value="ECO:0007669"/>
    <property type="project" value="InterPro"/>
</dbReference>
<dbReference type="SUPFAM" id="SSF55753">
    <property type="entry name" value="Actin depolymerizing proteins"/>
    <property type="match status" value="2"/>
</dbReference>
<feature type="domain" description="Gelsolin-like" evidence="2">
    <location>
        <begin position="166"/>
        <end position="228"/>
    </location>
</feature>
<dbReference type="InterPro" id="IPR007122">
    <property type="entry name" value="Villin/Gelsolin"/>
</dbReference>
<dbReference type="InterPro" id="IPR007123">
    <property type="entry name" value="Gelsolin-like_dom"/>
</dbReference>
<dbReference type="GO" id="GO:0005737">
    <property type="term" value="C:cytoplasm"/>
    <property type="evidence" value="ECO:0007669"/>
    <property type="project" value="TreeGrafter"/>
</dbReference>
<dbReference type="PANTHER" id="PTHR11977">
    <property type="entry name" value="VILLIN"/>
    <property type="match status" value="1"/>
</dbReference>
<feature type="region of interest" description="Disordered" evidence="1">
    <location>
        <begin position="1"/>
        <end position="46"/>
    </location>
</feature>
<reference evidence="3" key="1">
    <citation type="submission" date="2021-01" db="EMBL/GenBank/DDBJ databases">
        <authorList>
            <person name="Corre E."/>
            <person name="Pelletier E."/>
            <person name="Niang G."/>
            <person name="Scheremetjew M."/>
            <person name="Finn R."/>
            <person name="Kale V."/>
            <person name="Holt S."/>
            <person name="Cochrane G."/>
            <person name="Meng A."/>
            <person name="Brown T."/>
            <person name="Cohen L."/>
        </authorList>
    </citation>
    <scope>NUCLEOTIDE SEQUENCE</scope>
    <source>
        <strain evidence="3">GSBS06</strain>
    </source>
</reference>
<dbReference type="InterPro" id="IPR029006">
    <property type="entry name" value="ADF-H/Gelsolin-like_dom_sf"/>
</dbReference>
<proteinExistence type="predicted"/>
<dbReference type="EMBL" id="HBIN01016495">
    <property type="protein sequence ID" value="CAE0442442.1"/>
    <property type="molecule type" value="Transcribed_RNA"/>
</dbReference>
<evidence type="ECO:0000313" key="3">
    <source>
        <dbReference type="EMBL" id="CAE0442442.1"/>
    </source>
</evidence>
<dbReference type="Pfam" id="PF00626">
    <property type="entry name" value="Gelsolin"/>
    <property type="match status" value="2"/>
</dbReference>
<name>A0A7S3PKN5_9STRA</name>
<evidence type="ECO:0000256" key="1">
    <source>
        <dbReference type="SAM" id="MobiDB-lite"/>
    </source>
</evidence>
<dbReference type="GO" id="GO:0015629">
    <property type="term" value="C:actin cytoskeleton"/>
    <property type="evidence" value="ECO:0007669"/>
    <property type="project" value="TreeGrafter"/>
</dbReference>
<evidence type="ECO:0000259" key="2">
    <source>
        <dbReference type="Pfam" id="PF00626"/>
    </source>
</evidence>
<feature type="domain" description="Gelsolin-like" evidence="2">
    <location>
        <begin position="302"/>
        <end position="368"/>
    </location>
</feature>
<accession>A0A7S3PKN5</accession>
<sequence>MEKPNLHRGTMSSVPYAEPVLEDDNPFAYPNPEPSAPSLQHQNQPQVHRFNTSPAYNIQTQNVNTNSSRVRVRIHQSTPNHSYSYSHDSEGIHRRRQNSYELDIQDQHVVVHLNPRSGGNGTGAYRGLGGTYEPSSEYPENKITQDWLFEGRLLRVKGTEKNLILKEVKCRMDSMNSGDVFILDTALNLYVWNGKDSSPIEREKALVFASSVIKARSGKTKLIVLNEGANDECTQFWNKIQGKKKVMGMVVKRYSIKTEEEGGSDEKHNAFRKKMYRLTDRSGDLKFTLCTKGNMDKNNMVSWRKLDSGDVFVLDDGFKIWVWVGKGTSLREREMCLTYSAKYVKRYNRPTSLPIQKIEEGKEPPEFIENFGHFSEKNCVIS</sequence>
<feature type="compositionally biased region" description="Polar residues" evidence="1">
    <location>
        <begin position="37"/>
        <end position="46"/>
    </location>
</feature>
<dbReference type="PANTHER" id="PTHR11977:SF130">
    <property type="entry name" value="SEVERIN"/>
    <property type="match status" value="1"/>
</dbReference>
<dbReference type="AlphaFoldDB" id="A0A7S3PKN5"/>
<dbReference type="Gene3D" id="3.40.20.10">
    <property type="entry name" value="Severin"/>
    <property type="match status" value="2"/>
</dbReference>
<organism evidence="3">
    <name type="scientific">Aplanochytrium stocchinoi</name>
    <dbReference type="NCBI Taxonomy" id="215587"/>
    <lineage>
        <taxon>Eukaryota</taxon>
        <taxon>Sar</taxon>
        <taxon>Stramenopiles</taxon>
        <taxon>Bigyra</taxon>
        <taxon>Labyrinthulomycetes</taxon>
        <taxon>Thraustochytrida</taxon>
        <taxon>Thraustochytriidae</taxon>
        <taxon>Aplanochytrium</taxon>
    </lineage>
</organism>
<dbReference type="SMART" id="SM00262">
    <property type="entry name" value="GEL"/>
    <property type="match status" value="2"/>
</dbReference>
<dbReference type="GO" id="GO:0008154">
    <property type="term" value="P:actin polymerization or depolymerization"/>
    <property type="evidence" value="ECO:0007669"/>
    <property type="project" value="TreeGrafter"/>
</dbReference>